<dbReference type="InterPro" id="IPR017871">
    <property type="entry name" value="ABC_transporter-like_CS"/>
</dbReference>
<evidence type="ECO:0000313" key="8">
    <source>
        <dbReference type="EMBL" id="MFC3832470.1"/>
    </source>
</evidence>
<dbReference type="InterPro" id="IPR003439">
    <property type="entry name" value="ABC_transporter-like_ATP-bd"/>
</dbReference>
<dbReference type="InterPro" id="IPR050166">
    <property type="entry name" value="ABC_transporter_ATP-bind"/>
</dbReference>
<keyword evidence="4" id="KW-0547">Nucleotide-binding</keyword>
<evidence type="ECO:0000256" key="1">
    <source>
        <dbReference type="ARBA" id="ARBA00004202"/>
    </source>
</evidence>
<evidence type="ECO:0000256" key="4">
    <source>
        <dbReference type="ARBA" id="ARBA00022741"/>
    </source>
</evidence>
<dbReference type="InterPro" id="IPR003593">
    <property type="entry name" value="AAA+_ATPase"/>
</dbReference>
<dbReference type="PANTHER" id="PTHR42788">
    <property type="entry name" value="TAURINE IMPORT ATP-BINDING PROTEIN-RELATED"/>
    <property type="match status" value="1"/>
</dbReference>
<gene>
    <name evidence="8" type="ORF">ACFOSB_06325</name>
</gene>
<reference evidence="9" key="1">
    <citation type="journal article" date="2019" name="Int. J. Syst. Evol. Microbiol.">
        <title>The Global Catalogue of Microorganisms (GCM) 10K type strain sequencing project: providing services to taxonomists for standard genome sequencing and annotation.</title>
        <authorList>
            <consortium name="The Broad Institute Genomics Platform"/>
            <consortium name="The Broad Institute Genome Sequencing Center for Infectious Disease"/>
            <person name="Wu L."/>
            <person name="Ma J."/>
        </authorList>
    </citation>
    <scope>NUCLEOTIDE SEQUENCE [LARGE SCALE GENOMIC DNA]</scope>
    <source>
        <strain evidence="9">CCTCC AB 2017081</strain>
    </source>
</reference>
<dbReference type="GO" id="GO:0005524">
    <property type="term" value="F:ATP binding"/>
    <property type="evidence" value="ECO:0007669"/>
    <property type="project" value="UniProtKB-KW"/>
</dbReference>
<keyword evidence="9" id="KW-1185">Reference proteome</keyword>
<dbReference type="Gene3D" id="3.40.50.300">
    <property type="entry name" value="P-loop containing nucleotide triphosphate hydrolases"/>
    <property type="match status" value="1"/>
</dbReference>
<dbReference type="InterPro" id="IPR005890">
    <property type="entry name" value="NO3_transporter_ATP-bd-like"/>
</dbReference>
<keyword evidence="6" id="KW-0472">Membrane</keyword>
<evidence type="ECO:0000256" key="2">
    <source>
        <dbReference type="ARBA" id="ARBA00022448"/>
    </source>
</evidence>
<name>A0ABV7Z733_9DEIO</name>
<dbReference type="SUPFAM" id="SSF52540">
    <property type="entry name" value="P-loop containing nucleoside triphosphate hydrolases"/>
    <property type="match status" value="1"/>
</dbReference>
<comment type="subcellular location">
    <subcellularLocation>
        <location evidence="1">Cell membrane</location>
        <topology evidence="1">Peripheral membrane protein</topology>
    </subcellularLocation>
</comment>
<dbReference type="InterPro" id="IPR027417">
    <property type="entry name" value="P-loop_NTPase"/>
</dbReference>
<evidence type="ECO:0000256" key="3">
    <source>
        <dbReference type="ARBA" id="ARBA00022475"/>
    </source>
</evidence>
<dbReference type="PROSITE" id="PS00211">
    <property type="entry name" value="ABC_TRANSPORTER_1"/>
    <property type="match status" value="1"/>
</dbReference>
<organism evidence="8 9">
    <name type="scientific">Deinococcus rufus</name>
    <dbReference type="NCBI Taxonomy" id="2136097"/>
    <lineage>
        <taxon>Bacteria</taxon>
        <taxon>Thermotogati</taxon>
        <taxon>Deinococcota</taxon>
        <taxon>Deinococci</taxon>
        <taxon>Deinococcales</taxon>
        <taxon>Deinococcaceae</taxon>
        <taxon>Deinococcus</taxon>
    </lineage>
</organism>
<evidence type="ECO:0000259" key="7">
    <source>
        <dbReference type="PROSITE" id="PS50893"/>
    </source>
</evidence>
<evidence type="ECO:0000313" key="9">
    <source>
        <dbReference type="Proteomes" id="UP001595803"/>
    </source>
</evidence>
<evidence type="ECO:0000256" key="6">
    <source>
        <dbReference type="ARBA" id="ARBA00023136"/>
    </source>
</evidence>
<dbReference type="PANTHER" id="PTHR42788:SF7">
    <property type="entry name" value="NITRATE ABC TRANSPORTER ATP-BINDING PROTEIN"/>
    <property type="match status" value="1"/>
</dbReference>
<keyword evidence="2" id="KW-0813">Transport</keyword>
<dbReference type="Proteomes" id="UP001595803">
    <property type="component" value="Unassembled WGS sequence"/>
</dbReference>
<keyword evidence="3" id="KW-1003">Cell membrane</keyword>
<sequence>MSEAHTLPQKASAIASPLTPALGIQGVHRRYGSFVALEDVNLDIWPGEFVSIIGHSGCGKSTLLNLIAGLDHPTDGQVQILGRTITGPGPDRSMVFQNYSLLPWLSVRQNVTEALKAARPDLGGAERETTTDHALKTVGLWPHQHKRPSALSGGQRQRVAIARAFAVHPRVLLLDEPFGALDAITKGKLQDELLGLWSAEGEGGISNVVMVTHDIDEAIYLSDRIVVMSNGPRAHIHEVLKVDLPRPRDRAALVKSDTYQELKAHMLHLLGTVLATHH</sequence>
<comment type="caution">
    <text evidence="8">The sequence shown here is derived from an EMBL/GenBank/DDBJ whole genome shotgun (WGS) entry which is preliminary data.</text>
</comment>
<dbReference type="NCBIfam" id="TIGR01184">
    <property type="entry name" value="ntrCD"/>
    <property type="match status" value="1"/>
</dbReference>
<dbReference type="PROSITE" id="PS50893">
    <property type="entry name" value="ABC_TRANSPORTER_2"/>
    <property type="match status" value="1"/>
</dbReference>
<dbReference type="CDD" id="cd03293">
    <property type="entry name" value="ABC_NrtD_SsuB_transporters"/>
    <property type="match status" value="1"/>
</dbReference>
<evidence type="ECO:0000256" key="5">
    <source>
        <dbReference type="ARBA" id="ARBA00022840"/>
    </source>
</evidence>
<proteinExistence type="predicted"/>
<dbReference type="Pfam" id="PF00005">
    <property type="entry name" value="ABC_tran"/>
    <property type="match status" value="1"/>
</dbReference>
<dbReference type="RefSeq" id="WP_322474142.1">
    <property type="nucleotide sequence ID" value="NZ_JBHRZG010000006.1"/>
</dbReference>
<dbReference type="EMBL" id="JBHRZG010000006">
    <property type="protein sequence ID" value="MFC3832470.1"/>
    <property type="molecule type" value="Genomic_DNA"/>
</dbReference>
<protein>
    <submittedName>
        <fullName evidence="8">ABC transporter ATP-binding protein</fullName>
    </submittedName>
</protein>
<feature type="domain" description="ABC transporter" evidence="7">
    <location>
        <begin position="22"/>
        <end position="255"/>
    </location>
</feature>
<dbReference type="SMART" id="SM00382">
    <property type="entry name" value="AAA"/>
    <property type="match status" value="1"/>
</dbReference>
<accession>A0ABV7Z733</accession>
<keyword evidence="5 8" id="KW-0067">ATP-binding</keyword>